<evidence type="ECO:0000313" key="5">
    <source>
        <dbReference type="Proteomes" id="UP001527925"/>
    </source>
</evidence>
<dbReference type="InterPro" id="IPR011074">
    <property type="entry name" value="CRAL/TRIO_N_dom"/>
</dbReference>
<dbReference type="PANTHER" id="PTHR45657:SF1">
    <property type="entry name" value="CRAL-TRIO DOMAIN-CONTAINING PROTEIN YKL091C-RELATED"/>
    <property type="match status" value="1"/>
</dbReference>
<feature type="region of interest" description="Disordered" evidence="2">
    <location>
        <begin position="91"/>
        <end position="113"/>
    </location>
</feature>
<evidence type="ECO:0000256" key="1">
    <source>
        <dbReference type="ARBA" id="ARBA00009170"/>
    </source>
</evidence>
<dbReference type="InterPro" id="IPR036865">
    <property type="entry name" value="CRAL-TRIO_dom_sf"/>
</dbReference>
<feature type="region of interest" description="Disordered" evidence="2">
    <location>
        <begin position="525"/>
        <end position="570"/>
    </location>
</feature>
<dbReference type="PANTHER" id="PTHR45657">
    <property type="entry name" value="CRAL-TRIO DOMAIN-CONTAINING PROTEIN YKL091C-RELATED"/>
    <property type="match status" value="1"/>
</dbReference>
<dbReference type="EMBL" id="JADGIZ020000085">
    <property type="protein sequence ID" value="KAL2911859.1"/>
    <property type="molecule type" value="Genomic_DNA"/>
</dbReference>
<feature type="region of interest" description="Disordered" evidence="2">
    <location>
        <begin position="49"/>
        <end position="77"/>
    </location>
</feature>
<dbReference type="InterPro" id="IPR051026">
    <property type="entry name" value="PI/PC_transfer"/>
</dbReference>
<proteinExistence type="inferred from homology"/>
<dbReference type="InterPro" id="IPR036273">
    <property type="entry name" value="CRAL/TRIO_N_dom_sf"/>
</dbReference>
<dbReference type="InterPro" id="IPR001251">
    <property type="entry name" value="CRAL-TRIO_dom"/>
</dbReference>
<accession>A0ABR4MX60</accession>
<evidence type="ECO:0000313" key="4">
    <source>
        <dbReference type="EMBL" id="KAL2911859.1"/>
    </source>
</evidence>
<comment type="caution">
    <text evidence="4">The sequence shown here is derived from an EMBL/GenBank/DDBJ whole genome shotgun (WGS) entry which is preliminary data.</text>
</comment>
<name>A0ABR4MX60_9FUNG</name>
<dbReference type="Gene3D" id="3.40.525.10">
    <property type="entry name" value="CRAL-TRIO lipid binding domain"/>
    <property type="match status" value="1"/>
</dbReference>
<feature type="compositionally biased region" description="Low complexity" evidence="2">
    <location>
        <begin position="158"/>
        <end position="169"/>
    </location>
</feature>
<reference evidence="4 5" key="1">
    <citation type="submission" date="2023-09" db="EMBL/GenBank/DDBJ databases">
        <title>Pangenome analysis of Batrachochytrium dendrobatidis and related Chytrids.</title>
        <authorList>
            <person name="Yacoub M.N."/>
            <person name="Stajich J.E."/>
            <person name="James T.Y."/>
        </authorList>
    </citation>
    <scope>NUCLEOTIDE SEQUENCE [LARGE SCALE GENOMIC DNA]</scope>
    <source>
        <strain evidence="4 5">JEL0888</strain>
    </source>
</reference>
<feature type="region of interest" description="Disordered" evidence="2">
    <location>
        <begin position="465"/>
        <end position="490"/>
    </location>
</feature>
<dbReference type="InterPro" id="IPR019564">
    <property type="entry name" value="Sam37/metaxin_N"/>
</dbReference>
<dbReference type="InterPro" id="IPR033468">
    <property type="entry name" value="Metaxin_GST"/>
</dbReference>
<dbReference type="Pfam" id="PF03765">
    <property type="entry name" value="CRAL_TRIO_N"/>
    <property type="match status" value="1"/>
</dbReference>
<dbReference type="Pfam" id="PF10568">
    <property type="entry name" value="Tom37"/>
    <property type="match status" value="1"/>
</dbReference>
<feature type="domain" description="CRAL-TRIO" evidence="3">
    <location>
        <begin position="919"/>
        <end position="1092"/>
    </location>
</feature>
<dbReference type="SMART" id="SM01100">
    <property type="entry name" value="CRAL_TRIO_N"/>
    <property type="match status" value="1"/>
</dbReference>
<dbReference type="CDD" id="cd03054">
    <property type="entry name" value="GST_N_Metaxin"/>
    <property type="match status" value="1"/>
</dbReference>
<evidence type="ECO:0000256" key="2">
    <source>
        <dbReference type="SAM" id="MobiDB-lite"/>
    </source>
</evidence>
<dbReference type="Pfam" id="PF17171">
    <property type="entry name" value="GST_C_6"/>
    <property type="match status" value="1"/>
</dbReference>
<dbReference type="Proteomes" id="UP001527925">
    <property type="component" value="Unassembled WGS sequence"/>
</dbReference>
<dbReference type="PROSITE" id="PS50191">
    <property type="entry name" value="CRAL_TRIO"/>
    <property type="match status" value="1"/>
</dbReference>
<sequence length="1448" mass="159982">MSDCGATSDGGSPVASEPSVYEALSRSERIVNGSLVLDWRRLPDDLVAALPNPTDSARKHRQRRLKARHHHQNNHAHDPSHLHLHVLQHQHGHPAVKPAGVSKSDAALSHSRSVPVSATQAVLVPSRDVGGSAAHPTTPRLMPHTALAALQPVAPALASTAPASAQPASAPSPPLEEGVSPTAPDLAQLLETLKQLNDPRGVQRAAPGILQPSVTSPLRSSMKPTEARMRSSTASAMSLTELSMDQIAASRHGVQSSQRLGVLHHSDAASTVDSVDASAISDAPHAELAEVHRQKQMLAAVRAELASISKQVQKRTQALADREAQMRKQTQDIRLKERALADREAALSLREKQATLVEKRLAVRERGIEKEVQDLLARSIESKNESLKLDAQAIVKRYDEMLEQIGKENKRLHSSLREMVSTNRVLREQNKRIMTDMDDKDKRLEEHMTLLKQCKERHERLKATLQATRATSPGPAKAQRTQSSSEEAALPTAEIFQQMKKLILSRPAKILVDAHVQTDISGASGHAIVPSKSKAAEAAAPQMPSKQRRQSSEDMDGRDEAEYARSSSSMLVEDNPLGRLRDVTKLLHALLLMVPASRAAESHLHSGIDAQQPLVLDLSGVSNDQLFDAISESFGTIDQLVAMSAMPATQQRQGDNETGGGDAAERQGLALQHQMHVSLMDRFLLVLVGFVRRATATRAQARGGEPVVWLMAKHAVASLVYQSFAAMAWQGGAIGAGPFATQRGHIGRVATYLVVLAGVGQTDVLEAMLDGLVSEVSRGDEGAESARARQAFLDMDGTGVVLPLLRHAGTHERLTFLASAALFAAAGEGGEGAHPTDENFNGRLGHLTKEEEAVLFIFKHELGQEGFYNPEKHDDHLLLRFLRARKFQLPAAKKMWIDCEKWKNEYGVHTILEDFDFPEYPLVRKLYPRFYHRTDKLGRPIYIEQLGALDVKKLFTVSTDARLLRNHVYEYEKLVHYRLVACSIKANRYLEQSCTILDLKGVALSTFSSVYSLVREVSGIAQNYYPEMLGKMFIINAPMLFTAVWNMVKPLLDEVTVKKINILGTSYKDALLETIDDENLPDYMGGACRCPGGCAHADIGPWNDGTVEGYPKPEFEKTDMDLELFSWGPGHDLPSFDPFCLSIAAYLNLAGADWSINECRTPSISPNGELPVLRVGAEPIAGTFNIIRTLKSKAVRPPSRFIALIEDKLYDALLYTWWMENENYQKSTFPTLSRSLTFFGRYQVPAQLKEKARQRLMQYRDLRVDGETVPEIYLIARDVYRALADKLGDKPFFFGNSPTTLDAIAFGHLSLHAYPSLAVPKLFSLLTFEFPTLIAYCARLKNQIFAAPLVKSPLSRPSLRAILADFAKDPEPYLRFVWEGFQTKMVPVTEKQTKEQRVQAFWKGVSIAAGIAFFAGYVVVNGIVEVGYFPEHEDSIRSDDDDAYEDYE</sequence>
<organism evidence="4 5">
    <name type="scientific">Polyrhizophydium stewartii</name>
    <dbReference type="NCBI Taxonomy" id="2732419"/>
    <lineage>
        <taxon>Eukaryota</taxon>
        <taxon>Fungi</taxon>
        <taxon>Fungi incertae sedis</taxon>
        <taxon>Chytridiomycota</taxon>
        <taxon>Chytridiomycota incertae sedis</taxon>
        <taxon>Chytridiomycetes</taxon>
        <taxon>Rhizophydiales</taxon>
        <taxon>Rhizophydiales incertae sedis</taxon>
        <taxon>Polyrhizophydium</taxon>
    </lineage>
</organism>
<dbReference type="CDD" id="cd00170">
    <property type="entry name" value="SEC14"/>
    <property type="match status" value="1"/>
</dbReference>
<feature type="region of interest" description="Disordered" evidence="2">
    <location>
        <begin position="158"/>
        <end position="181"/>
    </location>
</feature>
<keyword evidence="5" id="KW-1185">Reference proteome</keyword>
<dbReference type="Pfam" id="PF00650">
    <property type="entry name" value="CRAL_TRIO"/>
    <property type="match status" value="1"/>
</dbReference>
<dbReference type="SMART" id="SM00516">
    <property type="entry name" value="SEC14"/>
    <property type="match status" value="1"/>
</dbReference>
<dbReference type="InterPro" id="IPR036282">
    <property type="entry name" value="Glutathione-S-Trfase_C_sf"/>
</dbReference>
<feature type="compositionally biased region" description="Low complexity" evidence="2">
    <location>
        <begin position="530"/>
        <end position="545"/>
    </location>
</feature>
<gene>
    <name evidence="4" type="primary">SEC14_2</name>
    <name evidence="4" type="ORF">HK105_208639</name>
</gene>
<dbReference type="SUPFAM" id="SSF52087">
    <property type="entry name" value="CRAL/TRIO domain"/>
    <property type="match status" value="1"/>
</dbReference>
<protein>
    <submittedName>
        <fullName evidence="4">Cytosolic factor, phosphatidylinositol/phosphatidylcholine transfer protein</fullName>
    </submittedName>
</protein>
<evidence type="ECO:0000259" key="3">
    <source>
        <dbReference type="PROSITE" id="PS50191"/>
    </source>
</evidence>
<feature type="compositionally biased region" description="Basic residues" evidence="2">
    <location>
        <begin position="58"/>
        <end position="74"/>
    </location>
</feature>
<dbReference type="Gene3D" id="1.10.8.20">
    <property type="entry name" value="N-terminal domain of phosphatidylinositol transfer protein sec14p"/>
    <property type="match status" value="1"/>
</dbReference>
<dbReference type="SUPFAM" id="SSF46938">
    <property type="entry name" value="CRAL/TRIO N-terminal domain"/>
    <property type="match status" value="1"/>
</dbReference>
<dbReference type="SUPFAM" id="SSF47616">
    <property type="entry name" value="GST C-terminal domain-like"/>
    <property type="match status" value="1"/>
</dbReference>
<feature type="region of interest" description="Disordered" evidence="2">
    <location>
        <begin position="198"/>
        <end position="225"/>
    </location>
</feature>
<feature type="compositionally biased region" description="Polar residues" evidence="2">
    <location>
        <begin position="212"/>
        <end position="223"/>
    </location>
</feature>
<comment type="similarity">
    <text evidence="1">Belongs to the metaxin family.</text>
</comment>